<gene>
    <name evidence="1" type="ORF">WCD41_03425</name>
</gene>
<organism evidence="1 2">
    <name type="scientific">Actinomycetospora aeridis</name>
    <dbReference type="NCBI Taxonomy" id="3129231"/>
    <lineage>
        <taxon>Bacteria</taxon>
        <taxon>Bacillati</taxon>
        <taxon>Actinomycetota</taxon>
        <taxon>Actinomycetes</taxon>
        <taxon>Pseudonocardiales</taxon>
        <taxon>Pseudonocardiaceae</taxon>
        <taxon>Actinomycetospora</taxon>
    </lineage>
</organism>
<dbReference type="EMBL" id="JBBEGL010000001">
    <property type="protein sequence ID" value="MEJ2885486.1"/>
    <property type="molecule type" value="Genomic_DNA"/>
</dbReference>
<evidence type="ECO:0000313" key="1">
    <source>
        <dbReference type="EMBL" id="MEJ2885486.1"/>
    </source>
</evidence>
<dbReference type="RefSeq" id="WP_337711964.1">
    <property type="nucleotide sequence ID" value="NZ_JBBEGL010000001.1"/>
</dbReference>
<dbReference type="Proteomes" id="UP001370100">
    <property type="component" value="Unassembled WGS sequence"/>
</dbReference>
<accession>A0ABU8MZD4</accession>
<name>A0ABU8MZD4_9PSEU</name>
<comment type="caution">
    <text evidence="1">The sequence shown here is derived from an EMBL/GenBank/DDBJ whole genome shotgun (WGS) entry which is preliminary data.</text>
</comment>
<protein>
    <submittedName>
        <fullName evidence="1">Uncharacterized protein</fullName>
    </submittedName>
</protein>
<keyword evidence="2" id="KW-1185">Reference proteome</keyword>
<proteinExistence type="predicted"/>
<evidence type="ECO:0000313" key="2">
    <source>
        <dbReference type="Proteomes" id="UP001370100"/>
    </source>
</evidence>
<reference evidence="1 2" key="1">
    <citation type="submission" date="2024-03" db="EMBL/GenBank/DDBJ databases">
        <title>Actinomycetospora sp. OC33-EN06, a novel actinomycete isolated from wild orchid (Aerides multiflora).</title>
        <authorList>
            <person name="Suriyachadkun C."/>
        </authorList>
    </citation>
    <scope>NUCLEOTIDE SEQUENCE [LARGE SCALE GENOMIC DNA]</scope>
    <source>
        <strain evidence="1 2">OC33-EN06</strain>
    </source>
</reference>
<sequence>MSVDAPPRPVALVAPGHVHDRTCFWDVLACRWAGPAHAAPTDTRLPAPRRSPEA</sequence>